<dbReference type="Proteomes" id="UP000078542">
    <property type="component" value="Unassembled WGS sequence"/>
</dbReference>
<proteinExistence type="predicted"/>
<feature type="compositionally biased region" description="Basic residues" evidence="1">
    <location>
        <begin position="177"/>
        <end position="201"/>
    </location>
</feature>
<evidence type="ECO:0000256" key="1">
    <source>
        <dbReference type="SAM" id="MobiDB-lite"/>
    </source>
</evidence>
<dbReference type="EMBL" id="KQ977557">
    <property type="protein sequence ID" value="KYN02010.1"/>
    <property type="molecule type" value="Genomic_DNA"/>
</dbReference>
<sequence length="237" mass="26598">MGYAARGDKEASTTKSARNVQLNLSIDLDQSTLPLVADIVTSPPEKEKYDSIKERLVSVLGETTATSIRRLLATHELEDDKPSIFLQRLRNLAEGQVGDQILKSIFMERLPENICAILAISEVTDLSKLVAQADKVMEVAKPFPGSIQSVCPENSDNSSKVSAEIAELTKQIAKLTKQVRNRSRSKSRGRRNFYKRPRSKSQTRDNKELCYYHNRFGAEAYKCTQPCAYEKKAITEN</sequence>
<feature type="region of interest" description="Disordered" evidence="1">
    <location>
        <begin position="176"/>
        <end position="201"/>
    </location>
</feature>
<gene>
    <name evidence="2" type="ORF">ALC62_07188</name>
</gene>
<accession>A0A151IHV7</accession>
<dbReference type="STRING" id="456900.A0A151IHV7"/>
<dbReference type="KEGG" id="ccoa:108774630"/>
<reference evidence="2 3" key="1">
    <citation type="submission" date="2016-03" db="EMBL/GenBank/DDBJ databases">
        <title>Cyphomyrmex costatus WGS genome.</title>
        <authorList>
            <person name="Nygaard S."/>
            <person name="Hu H."/>
            <person name="Boomsma J."/>
            <person name="Zhang G."/>
        </authorList>
    </citation>
    <scope>NUCLEOTIDE SEQUENCE [LARGE SCALE GENOMIC DNA]</scope>
    <source>
        <strain evidence="2">MS0001</strain>
        <tissue evidence="2">Whole body</tissue>
    </source>
</reference>
<dbReference type="PANTHER" id="PTHR33327">
    <property type="entry name" value="ENDONUCLEASE"/>
    <property type="match status" value="1"/>
</dbReference>
<protein>
    <submittedName>
        <fullName evidence="2">Uncharacterized protein</fullName>
    </submittedName>
</protein>
<dbReference type="PANTHER" id="PTHR33327:SF3">
    <property type="entry name" value="RNA-DIRECTED DNA POLYMERASE"/>
    <property type="match status" value="1"/>
</dbReference>
<evidence type="ECO:0000313" key="3">
    <source>
        <dbReference type="Proteomes" id="UP000078542"/>
    </source>
</evidence>
<keyword evidence="3" id="KW-1185">Reference proteome</keyword>
<organism evidence="2 3">
    <name type="scientific">Cyphomyrmex costatus</name>
    <dbReference type="NCBI Taxonomy" id="456900"/>
    <lineage>
        <taxon>Eukaryota</taxon>
        <taxon>Metazoa</taxon>
        <taxon>Ecdysozoa</taxon>
        <taxon>Arthropoda</taxon>
        <taxon>Hexapoda</taxon>
        <taxon>Insecta</taxon>
        <taxon>Pterygota</taxon>
        <taxon>Neoptera</taxon>
        <taxon>Endopterygota</taxon>
        <taxon>Hymenoptera</taxon>
        <taxon>Apocrita</taxon>
        <taxon>Aculeata</taxon>
        <taxon>Formicoidea</taxon>
        <taxon>Formicidae</taxon>
        <taxon>Myrmicinae</taxon>
        <taxon>Cyphomyrmex</taxon>
    </lineage>
</organism>
<dbReference type="OrthoDB" id="7552726at2759"/>
<dbReference type="AlphaFoldDB" id="A0A151IHV7"/>
<name>A0A151IHV7_9HYME</name>
<evidence type="ECO:0000313" key="2">
    <source>
        <dbReference type="EMBL" id="KYN02010.1"/>
    </source>
</evidence>